<feature type="transmembrane region" description="Helical" evidence="2">
    <location>
        <begin position="83"/>
        <end position="109"/>
    </location>
</feature>
<feature type="region of interest" description="Disordered" evidence="1">
    <location>
        <begin position="18"/>
        <end position="37"/>
    </location>
</feature>
<gene>
    <name evidence="3" type="ORF">F2Q70_00038364</name>
</gene>
<keyword evidence="2" id="KW-1133">Transmembrane helix</keyword>
<dbReference type="AlphaFoldDB" id="A0A8S9KCM2"/>
<evidence type="ECO:0000313" key="3">
    <source>
        <dbReference type="EMBL" id="KAF2591213.1"/>
    </source>
</evidence>
<evidence type="ECO:0000256" key="2">
    <source>
        <dbReference type="SAM" id="Phobius"/>
    </source>
</evidence>
<dbReference type="EMBL" id="QGKY02000190">
    <property type="protein sequence ID" value="KAF2591213.1"/>
    <property type="molecule type" value="Genomic_DNA"/>
</dbReference>
<name>A0A8S9KCM2_BRACR</name>
<accession>A0A8S9KCM2</accession>
<proteinExistence type="predicted"/>
<protein>
    <submittedName>
        <fullName evidence="3">Uncharacterized protein</fullName>
    </submittedName>
</protein>
<evidence type="ECO:0000256" key="1">
    <source>
        <dbReference type="SAM" id="MobiDB-lite"/>
    </source>
</evidence>
<keyword evidence="2" id="KW-0812">Transmembrane</keyword>
<reference evidence="3" key="1">
    <citation type="submission" date="2019-12" db="EMBL/GenBank/DDBJ databases">
        <title>Genome sequencing and annotation of Brassica cretica.</title>
        <authorList>
            <person name="Studholme D.J."/>
            <person name="Sarris P.F."/>
        </authorList>
    </citation>
    <scope>NUCLEOTIDE SEQUENCE</scope>
    <source>
        <strain evidence="3">PFS-102/07</strain>
        <tissue evidence="3">Leaf</tissue>
    </source>
</reference>
<comment type="caution">
    <text evidence="3">The sequence shown here is derived from an EMBL/GenBank/DDBJ whole genome shotgun (WGS) entry which is preliminary data.</text>
</comment>
<organism evidence="3">
    <name type="scientific">Brassica cretica</name>
    <name type="common">Mustard</name>
    <dbReference type="NCBI Taxonomy" id="69181"/>
    <lineage>
        <taxon>Eukaryota</taxon>
        <taxon>Viridiplantae</taxon>
        <taxon>Streptophyta</taxon>
        <taxon>Embryophyta</taxon>
        <taxon>Tracheophyta</taxon>
        <taxon>Spermatophyta</taxon>
        <taxon>Magnoliopsida</taxon>
        <taxon>eudicotyledons</taxon>
        <taxon>Gunneridae</taxon>
        <taxon>Pentapetalae</taxon>
        <taxon>rosids</taxon>
        <taxon>malvids</taxon>
        <taxon>Brassicales</taxon>
        <taxon>Brassicaceae</taxon>
        <taxon>Brassiceae</taxon>
        <taxon>Brassica</taxon>
    </lineage>
</organism>
<sequence length="131" mass="14126">MANWIRLIQLAVGRVGDGSSNSPNGESDLVHPSRPTASRIDWSDSPLGELGVACPFYLATGRSIPGFVASMLDTRDLWENRGLYVWSLDFLTILGTPGVLLAAACVILLNSKPPDTTMIIISWRGGETKVI</sequence>
<keyword evidence="2" id="KW-0472">Membrane</keyword>